<evidence type="ECO:0000256" key="3">
    <source>
        <dbReference type="ARBA" id="ARBA00023163"/>
    </source>
</evidence>
<organism evidence="6 7">
    <name type="scientific">Aquimarina aggregata</name>
    <dbReference type="NCBI Taxonomy" id="1642818"/>
    <lineage>
        <taxon>Bacteria</taxon>
        <taxon>Pseudomonadati</taxon>
        <taxon>Bacteroidota</taxon>
        <taxon>Flavobacteriia</taxon>
        <taxon>Flavobacteriales</taxon>
        <taxon>Flavobacteriaceae</taxon>
        <taxon>Aquimarina</taxon>
    </lineage>
</organism>
<dbReference type="Gene3D" id="1.10.10.60">
    <property type="entry name" value="Homeodomain-like"/>
    <property type="match status" value="1"/>
</dbReference>
<dbReference type="RefSeq" id="WP_066320294.1">
    <property type="nucleotide sequence ID" value="NZ_LQRT01000060.1"/>
</dbReference>
<evidence type="ECO:0000256" key="1">
    <source>
        <dbReference type="ARBA" id="ARBA00023015"/>
    </source>
</evidence>
<feature type="transmembrane region" description="Helical" evidence="4">
    <location>
        <begin position="64"/>
        <end position="83"/>
    </location>
</feature>
<evidence type="ECO:0000313" key="7">
    <source>
        <dbReference type="Proteomes" id="UP000076715"/>
    </source>
</evidence>
<dbReference type="Proteomes" id="UP000076715">
    <property type="component" value="Unassembled WGS sequence"/>
</dbReference>
<keyword evidence="4" id="KW-0812">Transmembrane</keyword>
<proteinExistence type="predicted"/>
<dbReference type="InterPro" id="IPR018060">
    <property type="entry name" value="HTH_AraC"/>
</dbReference>
<name>A0A162WPB4_9FLAO</name>
<dbReference type="EMBL" id="LQRT01000060">
    <property type="protein sequence ID" value="KZS38220.1"/>
    <property type="molecule type" value="Genomic_DNA"/>
</dbReference>
<dbReference type="PANTHER" id="PTHR43280:SF29">
    <property type="entry name" value="ARAC-FAMILY TRANSCRIPTIONAL REGULATOR"/>
    <property type="match status" value="1"/>
</dbReference>
<evidence type="ECO:0000256" key="2">
    <source>
        <dbReference type="ARBA" id="ARBA00023125"/>
    </source>
</evidence>
<reference evidence="6 7" key="1">
    <citation type="submission" date="2016-01" db="EMBL/GenBank/DDBJ databases">
        <title>The draft genome sequence of Aquimarina sp. RZW4-3-2.</title>
        <authorList>
            <person name="Wang Y."/>
        </authorList>
    </citation>
    <scope>NUCLEOTIDE SEQUENCE [LARGE SCALE GENOMIC DNA]</scope>
    <source>
        <strain evidence="6 7">RZW4-3-2</strain>
    </source>
</reference>
<keyword evidence="2" id="KW-0238">DNA-binding</keyword>
<dbReference type="SMART" id="SM00342">
    <property type="entry name" value="HTH_ARAC"/>
    <property type="match status" value="1"/>
</dbReference>
<evidence type="ECO:0000313" key="6">
    <source>
        <dbReference type="EMBL" id="KZS38220.1"/>
    </source>
</evidence>
<feature type="transmembrane region" description="Helical" evidence="4">
    <location>
        <begin position="133"/>
        <end position="155"/>
    </location>
</feature>
<dbReference type="AlphaFoldDB" id="A0A162WPB4"/>
<evidence type="ECO:0000259" key="5">
    <source>
        <dbReference type="PROSITE" id="PS01124"/>
    </source>
</evidence>
<accession>A0A162WPB4</accession>
<keyword evidence="1" id="KW-0805">Transcription regulation</keyword>
<dbReference type="GO" id="GO:0003700">
    <property type="term" value="F:DNA-binding transcription factor activity"/>
    <property type="evidence" value="ECO:0007669"/>
    <property type="project" value="InterPro"/>
</dbReference>
<keyword evidence="7" id="KW-1185">Reference proteome</keyword>
<dbReference type="PANTHER" id="PTHR43280">
    <property type="entry name" value="ARAC-FAMILY TRANSCRIPTIONAL REGULATOR"/>
    <property type="match status" value="1"/>
</dbReference>
<dbReference type="OrthoDB" id="6283866at2"/>
<keyword evidence="4" id="KW-0472">Membrane</keyword>
<comment type="caution">
    <text evidence="6">The sequence shown here is derived from an EMBL/GenBank/DDBJ whole genome shotgun (WGS) entry which is preliminary data.</text>
</comment>
<feature type="transmembrane region" description="Helical" evidence="4">
    <location>
        <begin position="38"/>
        <end position="58"/>
    </location>
</feature>
<dbReference type="SUPFAM" id="SSF46689">
    <property type="entry name" value="Homeodomain-like"/>
    <property type="match status" value="1"/>
</dbReference>
<keyword evidence="3" id="KW-0804">Transcription</keyword>
<dbReference type="STRING" id="1642818.AWE51_19480"/>
<keyword evidence="4" id="KW-1133">Transmembrane helix</keyword>
<feature type="transmembrane region" description="Helical" evidence="4">
    <location>
        <begin position="211"/>
        <end position="233"/>
    </location>
</feature>
<feature type="domain" description="HTH araC/xylS-type" evidence="5">
    <location>
        <begin position="267"/>
        <end position="368"/>
    </location>
</feature>
<feature type="transmembrane region" description="Helical" evidence="4">
    <location>
        <begin position="6"/>
        <end position="26"/>
    </location>
</feature>
<feature type="transmembrane region" description="Helical" evidence="4">
    <location>
        <begin position="104"/>
        <end position="121"/>
    </location>
</feature>
<dbReference type="PROSITE" id="PS01124">
    <property type="entry name" value="HTH_ARAC_FAMILY_2"/>
    <property type="match status" value="1"/>
</dbReference>
<dbReference type="GO" id="GO:0043565">
    <property type="term" value="F:sequence-specific DNA binding"/>
    <property type="evidence" value="ECO:0007669"/>
    <property type="project" value="InterPro"/>
</dbReference>
<protein>
    <recommendedName>
        <fullName evidence="5">HTH araC/xylS-type domain-containing protein</fullName>
    </recommendedName>
</protein>
<feature type="transmembrane region" description="Helical" evidence="4">
    <location>
        <begin position="183"/>
        <end position="205"/>
    </location>
</feature>
<dbReference type="Pfam" id="PF12833">
    <property type="entry name" value="HTH_18"/>
    <property type="match status" value="1"/>
</dbReference>
<sequence>MKSFEFIDLILFLGISQGIFLAVTIQMIRNRNKGANKILSLVLLLAVLMLLGRLVYFKFLTPRFLQWTVLVDTVIFIFGPLCYEYFRRIAFANNDTFKLPKIHYLLALLHFLFFCYTISLSEEIFSKKMNSGFFRIPFFVIEGVGVIANFYYWILNFKLLKKYIKEEKNAVSYHQNLLSFLKFFQIAVGVFLMMWAINYIAIYFFNHSIQFIGYNSMWGAISIFIFVVGYYSLKEPELFRMPFQKEKVKLSKRLPQDEIISLGKKLDDLIKKEKIFLKPDLTLRDLAIRLNTSSHNVSWYLNTILRINFYDYINRNRVLEFLKRIEKEEHLNHTILAIAMEVGFNSKSTFNKAFKLEMNTTPSNYIKGLKAA</sequence>
<evidence type="ECO:0000256" key="4">
    <source>
        <dbReference type="SAM" id="Phobius"/>
    </source>
</evidence>
<gene>
    <name evidence="6" type="ORF">AWE51_19480</name>
</gene>
<dbReference type="InterPro" id="IPR009057">
    <property type="entry name" value="Homeodomain-like_sf"/>
</dbReference>